<evidence type="ECO:0008006" key="3">
    <source>
        <dbReference type="Google" id="ProtNLM"/>
    </source>
</evidence>
<accession>A0AAV9ETL1</accession>
<dbReference type="PANTHER" id="PTHR34943">
    <property type="match status" value="1"/>
</dbReference>
<dbReference type="InterPro" id="IPR044705">
    <property type="entry name" value="CCB4"/>
</dbReference>
<dbReference type="GO" id="GO:0009507">
    <property type="term" value="C:chloroplast"/>
    <property type="evidence" value="ECO:0007669"/>
    <property type="project" value="TreeGrafter"/>
</dbReference>
<sequence>MMVVVSLGGAFIPSPPPQRTTQLLRHRPPSLPLFPRTLSSIVKASSSSQEGRIYRGPKPSRDFVADWVSGNDGAARNLPIFVGGLSLLAIVLNRSLSGIAPVADASSSQSRADILAIALSVTNLLAGLVWLSIRPKYISPVAPQGVECRRIYSGIPDYATAELLWVWECLSDVTCCKSLVIVHGRKCLLQVGIAAKSSPKDDDAMIVDCHQLSQGSLYQDVQSSSKQIYLANLSLYPGRSELPFLPSDTQSVVLQPLGSTGLAILGGDTIRGFSNVDQAWITLIFEKLNATISKVESAFTSAS</sequence>
<name>A0AAV9ETL1_ACOCL</name>
<evidence type="ECO:0000313" key="2">
    <source>
        <dbReference type="Proteomes" id="UP001180020"/>
    </source>
</evidence>
<proteinExistence type="predicted"/>
<organism evidence="1 2">
    <name type="scientific">Acorus calamus</name>
    <name type="common">Sweet flag</name>
    <dbReference type="NCBI Taxonomy" id="4465"/>
    <lineage>
        <taxon>Eukaryota</taxon>
        <taxon>Viridiplantae</taxon>
        <taxon>Streptophyta</taxon>
        <taxon>Embryophyta</taxon>
        <taxon>Tracheophyta</taxon>
        <taxon>Spermatophyta</taxon>
        <taxon>Magnoliopsida</taxon>
        <taxon>Liliopsida</taxon>
        <taxon>Acoraceae</taxon>
        <taxon>Acorus</taxon>
    </lineage>
</organism>
<comment type="caution">
    <text evidence="1">The sequence shown here is derived from an EMBL/GenBank/DDBJ whole genome shotgun (WGS) entry which is preliminary data.</text>
</comment>
<keyword evidence="2" id="KW-1185">Reference proteome</keyword>
<evidence type="ECO:0000313" key="1">
    <source>
        <dbReference type="EMBL" id="KAK1316677.1"/>
    </source>
</evidence>
<dbReference type="Pfam" id="PF11152">
    <property type="entry name" value="CCB2_CCB4"/>
    <property type="match status" value="1"/>
</dbReference>
<dbReference type="EMBL" id="JAUJYO010000005">
    <property type="protein sequence ID" value="KAK1316677.1"/>
    <property type="molecule type" value="Genomic_DNA"/>
</dbReference>
<dbReference type="Proteomes" id="UP001180020">
    <property type="component" value="Unassembled WGS sequence"/>
</dbReference>
<dbReference type="GO" id="GO:0010190">
    <property type="term" value="P:cytochrome b6f complex assembly"/>
    <property type="evidence" value="ECO:0007669"/>
    <property type="project" value="TreeGrafter"/>
</dbReference>
<protein>
    <recommendedName>
        <fullName evidence="3">Protein COFACTOR ASSEMBLY OF COMPLEX C SUBUNIT B CCB4, chloroplastic</fullName>
    </recommendedName>
</protein>
<reference evidence="1" key="1">
    <citation type="journal article" date="2023" name="Nat. Commun.">
        <title>Diploid and tetraploid genomes of Acorus and the evolution of monocots.</title>
        <authorList>
            <person name="Ma L."/>
            <person name="Liu K.W."/>
            <person name="Li Z."/>
            <person name="Hsiao Y.Y."/>
            <person name="Qi Y."/>
            <person name="Fu T."/>
            <person name="Tang G.D."/>
            <person name="Zhang D."/>
            <person name="Sun W.H."/>
            <person name="Liu D.K."/>
            <person name="Li Y."/>
            <person name="Chen G.Z."/>
            <person name="Liu X.D."/>
            <person name="Liao X.Y."/>
            <person name="Jiang Y.T."/>
            <person name="Yu X."/>
            <person name="Hao Y."/>
            <person name="Huang J."/>
            <person name="Zhao X.W."/>
            <person name="Ke S."/>
            <person name="Chen Y.Y."/>
            <person name="Wu W.L."/>
            <person name="Hsu J.L."/>
            <person name="Lin Y.F."/>
            <person name="Huang M.D."/>
            <person name="Li C.Y."/>
            <person name="Huang L."/>
            <person name="Wang Z.W."/>
            <person name="Zhao X."/>
            <person name="Zhong W.Y."/>
            <person name="Peng D.H."/>
            <person name="Ahmad S."/>
            <person name="Lan S."/>
            <person name="Zhang J.S."/>
            <person name="Tsai W.C."/>
            <person name="Van de Peer Y."/>
            <person name="Liu Z.J."/>
        </authorList>
    </citation>
    <scope>NUCLEOTIDE SEQUENCE</scope>
    <source>
        <strain evidence="1">CP</strain>
    </source>
</reference>
<dbReference type="PANTHER" id="PTHR34943:SF2">
    <property type="entry name" value="PROTEIN COFACTOR ASSEMBLY OF COMPLEX C SUBUNIT B CCB4, CHLOROPLASTIC"/>
    <property type="match status" value="1"/>
</dbReference>
<reference evidence="1" key="2">
    <citation type="submission" date="2023-06" db="EMBL/GenBank/DDBJ databases">
        <authorList>
            <person name="Ma L."/>
            <person name="Liu K.-W."/>
            <person name="Li Z."/>
            <person name="Hsiao Y.-Y."/>
            <person name="Qi Y."/>
            <person name="Fu T."/>
            <person name="Tang G."/>
            <person name="Zhang D."/>
            <person name="Sun W.-H."/>
            <person name="Liu D.-K."/>
            <person name="Li Y."/>
            <person name="Chen G.-Z."/>
            <person name="Liu X.-D."/>
            <person name="Liao X.-Y."/>
            <person name="Jiang Y.-T."/>
            <person name="Yu X."/>
            <person name="Hao Y."/>
            <person name="Huang J."/>
            <person name="Zhao X.-W."/>
            <person name="Ke S."/>
            <person name="Chen Y.-Y."/>
            <person name="Wu W.-L."/>
            <person name="Hsu J.-L."/>
            <person name="Lin Y.-F."/>
            <person name="Huang M.-D."/>
            <person name="Li C.-Y."/>
            <person name="Huang L."/>
            <person name="Wang Z.-W."/>
            <person name="Zhao X."/>
            <person name="Zhong W.-Y."/>
            <person name="Peng D.-H."/>
            <person name="Ahmad S."/>
            <person name="Lan S."/>
            <person name="Zhang J.-S."/>
            <person name="Tsai W.-C."/>
            <person name="Van De Peer Y."/>
            <person name="Liu Z.-J."/>
        </authorList>
    </citation>
    <scope>NUCLEOTIDE SEQUENCE</scope>
    <source>
        <strain evidence="1">CP</strain>
        <tissue evidence="1">Leaves</tissue>
    </source>
</reference>
<dbReference type="AlphaFoldDB" id="A0AAV9ETL1"/>
<gene>
    <name evidence="1" type="ORF">QJS10_CPA05g01843</name>
</gene>
<dbReference type="InterPro" id="IPR021325">
    <property type="entry name" value="CCB2/CCB4"/>
</dbReference>